<dbReference type="GO" id="GO:0005576">
    <property type="term" value="C:extracellular region"/>
    <property type="evidence" value="ECO:0007669"/>
    <property type="project" value="UniProtKB-SubCell"/>
</dbReference>
<organism evidence="7">
    <name type="scientific">Lygus hesperus</name>
    <name type="common">Western plant bug</name>
    <dbReference type="NCBI Taxonomy" id="30085"/>
    <lineage>
        <taxon>Eukaryota</taxon>
        <taxon>Metazoa</taxon>
        <taxon>Ecdysozoa</taxon>
        <taxon>Arthropoda</taxon>
        <taxon>Hexapoda</taxon>
        <taxon>Insecta</taxon>
        <taxon>Pterygota</taxon>
        <taxon>Neoptera</taxon>
        <taxon>Paraneoptera</taxon>
        <taxon>Hemiptera</taxon>
        <taxon>Heteroptera</taxon>
        <taxon>Panheteroptera</taxon>
        <taxon>Cimicomorpha</taxon>
        <taxon>Miridae</taxon>
        <taxon>Mirini</taxon>
        <taxon>Lygus</taxon>
    </lineage>
</organism>
<dbReference type="EMBL" id="GBHO01032518">
    <property type="protein sequence ID" value="JAG11086.1"/>
    <property type="molecule type" value="Transcribed_RNA"/>
</dbReference>
<evidence type="ECO:0000313" key="7">
    <source>
        <dbReference type="EMBL" id="JAG11087.1"/>
    </source>
</evidence>
<evidence type="ECO:0000256" key="1">
    <source>
        <dbReference type="ARBA" id="ARBA00004613"/>
    </source>
</evidence>
<dbReference type="Pfam" id="PF15430">
    <property type="entry name" value="SVWC"/>
    <property type="match status" value="1"/>
</dbReference>
<gene>
    <name evidence="7" type="primary">S5_8</name>
    <name evidence="6" type="synonym">S5_9</name>
    <name evidence="7" type="ORF">CM83_35336</name>
    <name evidence="6" type="ORF">CM83_35337</name>
    <name evidence="9" type="ORF">g.39509</name>
</gene>
<sequence length="120" mass="13599">MKVLLILSAVVGVTFSATAFAPAHGKYCYYQKQLINIGEKYYPPGECMEITCEGTKDEAKMALYLTCPPAPMTDSKDFVIVERRELKYPKCCPTLSRNIEHESPPQYEEDSINDIPNDRK</sequence>
<dbReference type="InterPro" id="IPR029277">
    <property type="entry name" value="SVWC_dom"/>
</dbReference>
<feature type="domain" description="Single" evidence="5">
    <location>
        <begin position="28"/>
        <end position="97"/>
    </location>
</feature>
<dbReference type="AlphaFoldDB" id="A0A0A9WRL8"/>
<comment type="subcellular location">
    <subcellularLocation>
        <location evidence="1">Secreted</location>
    </subcellularLocation>
</comment>
<dbReference type="EMBL" id="GDHC01021336">
    <property type="protein sequence ID" value="JAP97292.1"/>
    <property type="molecule type" value="Transcribed_RNA"/>
</dbReference>
<evidence type="ECO:0000256" key="2">
    <source>
        <dbReference type="ARBA" id="ARBA00022525"/>
    </source>
</evidence>
<dbReference type="EMBL" id="GBRD01010425">
    <property type="protein sequence ID" value="JAG55399.1"/>
    <property type="molecule type" value="Transcribed_RNA"/>
</dbReference>
<evidence type="ECO:0000313" key="6">
    <source>
        <dbReference type="EMBL" id="JAG11086.1"/>
    </source>
</evidence>
<keyword evidence="2" id="KW-0964">Secreted</keyword>
<keyword evidence="4" id="KW-0732">Signal</keyword>
<reference evidence="9" key="4">
    <citation type="journal article" date="2016" name="Gigascience">
        <title>De novo construction of an expanded transcriptome assembly for the western tarnished plant bug, Lygus hesperus.</title>
        <authorList>
            <person name="Tassone E.E."/>
            <person name="Geib S.M."/>
            <person name="Hall B."/>
            <person name="Fabrick J.A."/>
            <person name="Brent C.S."/>
            <person name="Hull J.J."/>
        </authorList>
    </citation>
    <scope>NUCLEOTIDE SEQUENCE</scope>
</reference>
<dbReference type="SMART" id="SM01318">
    <property type="entry name" value="SVWC"/>
    <property type="match status" value="1"/>
</dbReference>
<reference evidence="7" key="1">
    <citation type="journal article" date="2014" name="PLoS ONE">
        <title>Transcriptome-Based Identification of ABC Transporters in the Western Tarnished Plant Bug Lygus hesperus.</title>
        <authorList>
            <person name="Hull J.J."/>
            <person name="Chaney K."/>
            <person name="Geib S.M."/>
            <person name="Fabrick J.A."/>
            <person name="Brent C.S."/>
            <person name="Walsh D."/>
            <person name="Lavine L.C."/>
        </authorList>
    </citation>
    <scope>NUCLEOTIDE SEQUENCE</scope>
</reference>
<accession>A0A0A9WRL8</accession>
<reference evidence="8" key="3">
    <citation type="submission" date="2014-09" db="EMBL/GenBank/DDBJ databases">
        <authorList>
            <person name="Magalhaes I.L.F."/>
            <person name="Oliveira U."/>
            <person name="Santos F.R."/>
            <person name="Vidigal T.H.D.A."/>
            <person name="Brescovit A.D."/>
            <person name="Santos A.J."/>
        </authorList>
    </citation>
    <scope>NUCLEOTIDE SEQUENCE</scope>
</reference>
<name>A0A0A9WRL8_LYGHE</name>
<feature type="signal peptide" evidence="4">
    <location>
        <begin position="1"/>
        <end position="25"/>
    </location>
</feature>
<protein>
    <submittedName>
        <fullName evidence="7">Uncharacterized protein VP5</fullName>
    </submittedName>
</protein>
<feature type="chain" id="PRO_5015033718" evidence="4">
    <location>
        <begin position="26"/>
        <end position="120"/>
    </location>
</feature>
<evidence type="ECO:0000313" key="9">
    <source>
        <dbReference type="EMBL" id="JAP97292.1"/>
    </source>
</evidence>
<evidence type="ECO:0000256" key="4">
    <source>
        <dbReference type="SAM" id="SignalP"/>
    </source>
</evidence>
<evidence type="ECO:0000313" key="8">
    <source>
        <dbReference type="EMBL" id="JAG55399.1"/>
    </source>
</evidence>
<reference evidence="7" key="2">
    <citation type="submission" date="2014-07" db="EMBL/GenBank/DDBJ databases">
        <authorList>
            <person name="Hull J."/>
        </authorList>
    </citation>
    <scope>NUCLEOTIDE SEQUENCE</scope>
</reference>
<dbReference type="EMBL" id="GBRD01010424">
    <property type="protein sequence ID" value="JAG55400.1"/>
    <property type="molecule type" value="Transcribed_RNA"/>
</dbReference>
<proteinExistence type="predicted"/>
<evidence type="ECO:0000259" key="5">
    <source>
        <dbReference type="SMART" id="SM01318"/>
    </source>
</evidence>
<dbReference type="EMBL" id="GBHO01032517">
    <property type="protein sequence ID" value="JAG11087.1"/>
    <property type="molecule type" value="Transcribed_RNA"/>
</dbReference>
<feature type="region of interest" description="Disordered" evidence="3">
    <location>
        <begin position="95"/>
        <end position="120"/>
    </location>
</feature>
<evidence type="ECO:0000256" key="3">
    <source>
        <dbReference type="SAM" id="MobiDB-lite"/>
    </source>
</evidence>